<evidence type="ECO:0000256" key="3">
    <source>
        <dbReference type="ARBA" id="ARBA00023163"/>
    </source>
</evidence>
<feature type="region of interest" description="Disordered" evidence="4">
    <location>
        <begin position="377"/>
        <end position="421"/>
    </location>
</feature>
<evidence type="ECO:0000256" key="2">
    <source>
        <dbReference type="ARBA" id="ARBA00023125"/>
    </source>
</evidence>
<dbReference type="PANTHER" id="PTHR44688:SF16">
    <property type="entry name" value="DNA-BINDING TRANSCRIPTIONAL ACTIVATOR DEVR_DOSR"/>
    <property type="match status" value="1"/>
</dbReference>
<accession>A0ABT3GAJ4</accession>
<dbReference type="SMART" id="SM00421">
    <property type="entry name" value="HTH_LUXR"/>
    <property type="match status" value="1"/>
</dbReference>
<keyword evidence="7" id="KW-1185">Reference proteome</keyword>
<proteinExistence type="predicted"/>
<dbReference type="PROSITE" id="PS50043">
    <property type="entry name" value="HTH_LUXR_2"/>
    <property type="match status" value="1"/>
</dbReference>
<reference evidence="6" key="1">
    <citation type="submission" date="2022-10" db="EMBL/GenBank/DDBJ databases">
        <title>Luteolibacter sp. GHJ8, whole genome shotgun sequencing project.</title>
        <authorList>
            <person name="Zhao G."/>
            <person name="Shen L."/>
        </authorList>
    </citation>
    <scope>NUCLEOTIDE SEQUENCE</scope>
    <source>
        <strain evidence="6">GHJ8</strain>
    </source>
</reference>
<dbReference type="SUPFAM" id="SSF46894">
    <property type="entry name" value="C-terminal effector domain of the bipartite response regulators"/>
    <property type="match status" value="1"/>
</dbReference>
<keyword evidence="3" id="KW-0804">Transcription</keyword>
<gene>
    <name evidence="6" type="ORF">OJ996_23290</name>
</gene>
<evidence type="ECO:0000313" key="6">
    <source>
        <dbReference type="EMBL" id="MCW1916531.1"/>
    </source>
</evidence>
<dbReference type="CDD" id="cd06170">
    <property type="entry name" value="LuxR_C_like"/>
    <property type="match status" value="1"/>
</dbReference>
<dbReference type="RefSeq" id="WP_264516110.1">
    <property type="nucleotide sequence ID" value="NZ_JAPDDR010000016.1"/>
</dbReference>
<keyword evidence="2" id="KW-0238">DNA-binding</keyword>
<dbReference type="Proteomes" id="UP001165653">
    <property type="component" value="Unassembled WGS sequence"/>
</dbReference>
<dbReference type="InterPro" id="IPR000792">
    <property type="entry name" value="Tscrpt_reg_LuxR_C"/>
</dbReference>
<dbReference type="InterPro" id="IPR016032">
    <property type="entry name" value="Sig_transdc_resp-reg_C-effctor"/>
</dbReference>
<organism evidence="6 7">
    <name type="scientific">Luteolibacter rhizosphaerae</name>
    <dbReference type="NCBI Taxonomy" id="2989719"/>
    <lineage>
        <taxon>Bacteria</taxon>
        <taxon>Pseudomonadati</taxon>
        <taxon>Verrucomicrobiota</taxon>
        <taxon>Verrucomicrobiia</taxon>
        <taxon>Verrucomicrobiales</taxon>
        <taxon>Verrucomicrobiaceae</taxon>
        <taxon>Luteolibacter</taxon>
    </lineage>
</organism>
<comment type="caution">
    <text evidence="6">The sequence shown here is derived from an EMBL/GenBank/DDBJ whole genome shotgun (WGS) entry which is preliminary data.</text>
</comment>
<keyword evidence="1" id="KW-0805">Transcription regulation</keyword>
<dbReference type="PANTHER" id="PTHR44688">
    <property type="entry name" value="DNA-BINDING TRANSCRIPTIONAL ACTIVATOR DEVR_DOSR"/>
    <property type="match status" value="1"/>
</dbReference>
<name>A0ABT3GAJ4_9BACT</name>
<evidence type="ECO:0000259" key="5">
    <source>
        <dbReference type="PROSITE" id="PS50043"/>
    </source>
</evidence>
<evidence type="ECO:0000256" key="4">
    <source>
        <dbReference type="SAM" id="MobiDB-lite"/>
    </source>
</evidence>
<protein>
    <submittedName>
        <fullName evidence="6">Helix-turn-helix transcriptional regulator</fullName>
    </submittedName>
</protein>
<dbReference type="EMBL" id="JAPDDR010000016">
    <property type="protein sequence ID" value="MCW1916531.1"/>
    <property type="molecule type" value="Genomic_DNA"/>
</dbReference>
<dbReference type="PRINTS" id="PR00038">
    <property type="entry name" value="HTHLUXR"/>
</dbReference>
<evidence type="ECO:0000313" key="7">
    <source>
        <dbReference type="Proteomes" id="UP001165653"/>
    </source>
</evidence>
<feature type="compositionally biased region" description="Basic and acidic residues" evidence="4">
    <location>
        <begin position="387"/>
        <end position="421"/>
    </location>
</feature>
<dbReference type="InterPro" id="IPR036388">
    <property type="entry name" value="WH-like_DNA-bd_sf"/>
</dbReference>
<feature type="domain" description="HTH luxR-type" evidence="5">
    <location>
        <begin position="269"/>
        <end position="334"/>
    </location>
</feature>
<evidence type="ECO:0000256" key="1">
    <source>
        <dbReference type="ARBA" id="ARBA00023015"/>
    </source>
</evidence>
<sequence>METIDSRQLRLFSQCVLEIHQASSADAVAEAAMLAAEKLVGGEHGYFFEFFAGGGMRLLAERTGPSLAAYLPVLAAHHREHPGVRFCLEDPRGGPTKVTDFLSVRDWHRTEIYQSFCRPLGIEENCGVDFRPAGGNTHAIVINRSRRSFTRKDLSLFGLLRDHVTAALESIGRADNASIRIDADGRLLQSGPEAELLLQRWFPRRRAAHLPEELRAWARARIAASSSPGSAPAPPLRLTGKQGRLEIRIRPAPGSFELILSGSPAPASGEAIAAGLTPRQREVFEWVAAGKSNPEIACILGTGVETVKTHVKALYEKLGVESRPAAIALFHGSRRGAVEPGPKAYPLASLVHQHRQHQIADIGPHHDEGHPSERFSLLTRENRTRRHNDDGDQEQPQKGHERESKHPPQRRDGQREEKGCG</sequence>
<dbReference type="Gene3D" id="1.10.10.10">
    <property type="entry name" value="Winged helix-like DNA-binding domain superfamily/Winged helix DNA-binding domain"/>
    <property type="match status" value="1"/>
</dbReference>
<dbReference type="Pfam" id="PF00196">
    <property type="entry name" value="GerE"/>
    <property type="match status" value="1"/>
</dbReference>